<evidence type="ECO:0000313" key="3">
    <source>
        <dbReference type="EMBL" id="CAI5444146.1"/>
    </source>
</evidence>
<comment type="caution">
    <text evidence="3">The sequence shown here is derived from an EMBL/GenBank/DDBJ whole genome shotgun (WGS) entry which is preliminary data.</text>
</comment>
<name>A0A9P1N1C1_9PELO</name>
<evidence type="ECO:0000256" key="2">
    <source>
        <dbReference type="SAM" id="Phobius"/>
    </source>
</evidence>
<gene>
    <name evidence="3" type="ORF">CAMP_LOCUS6783</name>
</gene>
<feature type="transmembrane region" description="Helical" evidence="2">
    <location>
        <begin position="203"/>
        <end position="226"/>
    </location>
</feature>
<evidence type="ECO:0000256" key="1">
    <source>
        <dbReference type="SAM" id="Coils"/>
    </source>
</evidence>
<protein>
    <submittedName>
        <fullName evidence="3">Uncharacterized protein</fullName>
    </submittedName>
</protein>
<dbReference type="EMBL" id="CANHGI010000003">
    <property type="protein sequence ID" value="CAI5444146.1"/>
    <property type="molecule type" value="Genomic_DNA"/>
</dbReference>
<keyword evidence="1" id="KW-0175">Coiled coil</keyword>
<evidence type="ECO:0000313" key="4">
    <source>
        <dbReference type="Proteomes" id="UP001152747"/>
    </source>
</evidence>
<keyword evidence="2" id="KW-1133">Transmembrane helix</keyword>
<proteinExistence type="predicted"/>
<dbReference type="Proteomes" id="UP001152747">
    <property type="component" value="Unassembled WGS sequence"/>
</dbReference>
<sequence>MEEIPDEVVEMFMRRAEEERERFCMTFTDAIEGEFTSFSVESNFYDLEKLRLNVYCNGEVQNVASQILSPTKIQFVGSYSKYANFSNTFTSYSRRMKIHMPRHKNLHSVFSYRNFLQSEKRLGPHFLENLINIPNRDQKFTNFHARKSGDAEEIATFYQVKLAKCFEEIGRFEEAYDVAMEAMQKIEKKNENMKKLLQEVRLIICKALVGMKMLCIFWLLLVFQLFSRMDDKTTRLRDYE</sequence>
<accession>A0A9P1N1C1</accession>
<dbReference type="AlphaFoldDB" id="A0A9P1N1C1"/>
<keyword evidence="2" id="KW-0812">Transmembrane</keyword>
<organism evidence="3 4">
    <name type="scientific">Caenorhabditis angaria</name>
    <dbReference type="NCBI Taxonomy" id="860376"/>
    <lineage>
        <taxon>Eukaryota</taxon>
        <taxon>Metazoa</taxon>
        <taxon>Ecdysozoa</taxon>
        <taxon>Nematoda</taxon>
        <taxon>Chromadorea</taxon>
        <taxon>Rhabditida</taxon>
        <taxon>Rhabditina</taxon>
        <taxon>Rhabditomorpha</taxon>
        <taxon>Rhabditoidea</taxon>
        <taxon>Rhabditidae</taxon>
        <taxon>Peloderinae</taxon>
        <taxon>Caenorhabditis</taxon>
    </lineage>
</organism>
<keyword evidence="2" id="KW-0472">Membrane</keyword>
<feature type="coiled-coil region" evidence="1">
    <location>
        <begin position="169"/>
        <end position="206"/>
    </location>
</feature>
<keyword evidence="4" id="KW-1185">Reference proteome</keyword>
<reference evidence="3" key="1">
    <citation type="submission" date="2022-11" db="EMBL/GenBank/DDBJ databases">
        <authorList>
            <person name="Kikuchi T."/>
        </authorList>
    </citation>
    <scope>NUCLEOTIDE SEQUENCE</scope>
    <source>
        <strain evidence="3">PS1010</strain>
    </source>
</reference>